<name>A0A934K0F8_9BACT</name>
<dbReference type="GO" id="GO:0004040">
    <property type="term" value="F:amidase activity"/>
    <property type="evidence" value="ECO:0007669"/>
    <property type="project" value="UniProtKB-EC"/>
</dbReference>
<dbReference type="InterPro" id="IPR036928">
    <property type="entry name" value="AS_sf"/>
</dbReference>
<dbReference type="PANTHER" id="PTHR46310">
    <property type="entry name" value="AMIDASE 1"/>
    <property type="match status" value="1"/>
</dbReference>
<dbReference type="InterPro" id="IPR023631">
    <property type="entry name" value="Amidase_dom"/>
</dbReference>
<dbReference type="SUPFAM" id="SSF75304">
    <property type="entry name" value="Amidase signature (AS) enzymes"/>
    <property type="match status" value="1"/>
</dbReference>
<evidence type="ECO:0000256" key="1">
    <source>
        <dbReference type="SAM" id="MobiDB-lite"/>
    </source>
</evidence>
<organism evidence="3 4">
    <name type="scientific">Candidatus Aeolococcus gillhamiae</name>
    <dbReference type="NCBI Taxonomy" id="3127015"/>
    <lineage>
        <taxon>Bacteria</taxon>
        <taxon>Bacillati</taxon>
        <taxon>Candidatus Dormiibacterota</taxon>
        <taxon>Candidatus Dormibacteria</taxon>
        <taxon>Candidatus Aeolococcales</taxon>
        <taxon>Candidatus Aeolococcaceae</taxon>
        <taxon>Candidatus Aeolococcus</taxon>
    </lineage>
</organism>
<dbReference type="Gene3D" id="3.90.1300.10">
    <property type="entry name" value="Amidase signature (AS) domain"/>
    <property type="match status" value="1"/>
</dbReference>
<gene>
    <name evidence="3" type="ORF">JF886_00560</name>
</gene>
<dbReference type="Proteomes" id="UP000606991">
    <property type="component" value="Unassembled WGS sequence"/>
</dbReference>
<feature type="domain" description="Amidase" evidence="2">
    <location>
        <begin position="284"/>
        <end position="383"/>
    </location>
</feature>
<dbReference type="EC" id="3.5.1.4" evidence="3"/>
<dbReference type="AlphaFoldDB" id="A0A934K0F8"/>
<sequence>MTETSASPFVAHDPERPLQGTGDGPLAGLTVAVKDCYDIAGERTGIGSPDWLADHAPPAVTADAVRRVLDAGATVVGKTVCDEFMYSITGANAHYGTPLNPRAVDRLPGGSSSGSASAVAGGSCDLALGTDTGGSIRIPAALCGLYGLRTTHGRVAMTGIQSMAPSFDSAGWLAPGPGVLRAAGRVLLGGDAERRPIGRVLLATDALEVADAECAAAVEDFLARAASELPAPELVRLAAEGLAAWSECFRVIQAFETWQTFGAWITAHRPTLGAGVDERMAFAATVEESAAAAARMLRAAVTARLRDVLRPGTVVILPTAPCPAPLLRASAGEVQHFRTRSLQLTCAAGLGGLPQLSLPIRRVRSAPVGLSVLGWRGADETLLDLACTLARHAGV</sequence>
<dbReference type="PANTHER" id="PTHR46310:SF7">
    <property type="entry name" value="AMIDASE 1"/>
    <property type="match status" value="1"/>
</dbReference>
<evidence type="ECO:0000259" key="2">
    <source>
        <dbReference type="Pfam" id="PF01425"/>
    </source>
</evidence>
<reference evidence="3 4" key="1">
    <citation type="submission" date="2020-10" db="EMBL/GenBank/DDBJ databases">
        <title>Ca. Dormibacterota MAGs.</title>
        <authorList>
            <person name="Montgomery K."/>
        </authorList>
    </citation>
    <scope>NUCLEOTIDE SEQUENCE [LARGE SCALE GENOMIC DNA]</scope>
    <source>
        <strain evidence="3">SC8812_S17_18</strain>
    </source>
</reference>
<dbReference type="Pfam" id="PF01425">
    <property type="entry name" value="Amidase"/>
    <property type="match status" value="2"/>
</dbReference>
<proteinExistence type="predicted"/>
<evidence type="ECO:0000313" key="3">
    <source>
        <dbReference type="EMBL" id="MBJ7593348.1"/>
    </source>
</evidence>
<accession>A0A934K0F8</accession>
<protein>
    <submittedName>
        <fullName evidence="3">Amidase</fullName>
        <ecNumber evidence="3">3.5.1.4</ecNumber>
    </submittedName>
</protein>
<keyword evidence="3" id="KW-0378">Hydrolase</keyword>
<feature type="region of interest" description="Disordered" evidence="1">
    <location>
        <begin position="1"/>
        <end position="25"/>
    </location>
</feature>
<dbReference type="NCBIfam" id="NF006169">
    <property type="entry name" value="PRK08310.1"/>
    <property type="match status" value="1"/>
</dbReference>
<dbReference type="RefSeq" id="WP_337308535.1">
    <property type="nucleotide sequence ID" value="NZ_JAEKNS010000008.1"/>
</dbReference>
<evidence type="ECO:0000313" key="4">
    <source>
        <dbReference type="Proteomes" id="UP000606991"/>
    </source>
</evidence>
<feature type="domain" description="Amidase" evidence="2">
    <location>
        <begin position="20"/>
        <end position="186"/>
    </location>
</feature>
<dbReference type="EMBL" id="JAEKNS010000008">
    <property type="protein sequence ID" value="MBJ7593348.1"/>
    <property type="molecule type" value="Genomic_DNA"/>
</dbReference>
<comment type="caution">
    <text evidence="3">The sequence shown here is derived from an EMBL/GenBank/DDBJ whole genome shotgun (WGS) entry which is preliminary data.</text>
</comment>
<dbReference type="InterPro" id="IPR020556">
    <property type="entry name" value="Amidase_CS"/>
</dbReference>
<dbReference type="PROSITE" id="PS00571">
    <property type="entry name" value="AMIDASES"/>
    <property type="match status" value="1"/>
</dbReference>